<dbReference type="InterPro" id="IPR036179">
    <property type="entry name" value="Ig-like_dom_sf"/>
</dbReference>
<dbReference type="Proteomes" id="UP001054837">
    <property type="component" value="Unassembled WGS sequence"/>
</dbReference>
<accession>A0AAV4UW21</accession>
<dbReference type="PANTHER" id="PTHR21261:SF15">
    <property type="entry name" value="BEATEN PATH IIIA, ISOFORM D-RELATED"/>
    <property type="match status" value="1"/>
</dbReference>
<comment type="caution">
    <text evidence="1">The sequence shown here is derived from an EMBL/GenBank/DDBJ whole genome shotgun (WGS) entry which is preliminary data.</text>
</comment>
<sequence length="179" mass="20389">MSFFLGVTWSKSMRVTELKVPSTAIFGESVTLICSYDLGSEELYVVKWYKDDLEFYRYEPKDDNQSVYFPQPGIDIDVSVAWSKSVRVTELKVPSTAIFGESVTLICSYDLGSEELYVVKWYKDDLEFYRYEPKDDNQSVYFPQPGIDMDCTCFSTHTQNNIHADATLAGYLSVASSSS</sequence>
<evidence type="ECO:0008006" key="3">
    <source>
        <dbReference type="Google" id="ProtNLM"/>
    </source>
</evidence>
<protein>
    <recommendedName>
        <fullName evidence="3">Ig-like domain-containing protein</fullName>
    </recommendedName>
</protein>
<dbReference type="SUPFAM" id="SSF48726">
    <property type="entry name" value="Immunoglobulin"/>
    <property type="match status" value="2"/>
</dbReference>
<organism evidence="1 2">
    <name type="scientific">Caerostris darwini</name>
    <dbReference type="NCBI Taxonomy" id="1538125"/>
    <lineage>
        <taxon>Eukaryota</taxon>
        <taxon>Metazoa</taxon>
        <taxon>Ecdysozoa</taxon>
        <taxon>Arthropoda</taxon>
        <taxon>Chelicerata</taxon>
        <taxon>Arachnida</taxon>
        <taxon>Araneae</taxon>
        <taxon>Araneomorphae</taxon>
        <taxon>Entelegynae</taxon>
        <taxon>Araneoidea</taxon>
        <taxon>Araneidae</taxon>
        <taxon>Caerostris</taxon>
    </lineage>
</organism>
<name>A0AAV4UW21_9ARAC</name>
<evidence type="ECO:0000313" key="2">
    <source>
        <dbReference type="Proteomes" id="UP001054837"/>
    </source>
</evidence>
<gene>
    <name evidence="1" type="primary">AVEN_83989_1</name>
    <name evidence="1" type="ORF">CDAR_163801</name>
</gene>
<dbReference type="PANTHER" id="PTHR21261">
    <property type="entry name" value="BEAT PROTEIN"/>
    <property type="match status" value="1"/>
</dbReference>
<proteinExistence type="predicted"/>
<dbReference type="AlphaFoldDB" id="A0AAV4UW21"/>
<keyword evidence="2" id="KW-1185">Reference proteome</keyword>
<evidence type="ECO:0000313" key="1">
    <source>
        <dbReference type="EMBL" id="GIY61989.1"/>
    </source>
</evidence>
<reference evidence="1 2" key="1">
    <citation type="submission" date="2021-06" db="EMBL/GenBank/DDBJ databases">
        <title>Caerostris darwini draft genome.</title>
        <authorList>
            <person name="Kono N."/>
            <person name="Arakawa K."/>
        </authorList>
    </citation>
    <scope>NUCLEOTIDE SEQUENCE [LARGE SCALE GENOMIC DNA]</scope>
</reference>
<dbReference type="EMBL" id="BPLQ01012025">
    <property type="protein sequence ID" value="GIY61989.1"/>
    <property type="molecule type" value="Genomic_DNA"/>
</dbReference>